<comment type="caution">
    <text evidence="2">The sequence shown here is derived from an EMBL/GenBank/DDBJ whole genome shotgun (WGS) entry which is preliminary data.</text>
</comment>
<keyword evidence="1" id="KW-1133">Transmembrane helix</keyword>
<protein>
    <submittedName>
        <fullName evidence="2">Uncharacterized protein</fullName>
    </submittedName>
</protein>
<gene>
    <name evidence="2" type="ORF">D8Y23_06850</name>
</gene>
<dbReference type="AlphaFoldDB" id="A0A443JHH5"/>
<sequence length="302" mass="31583">MSLVHHSYGQLEQDMNVLNRRFGRHFIATVAVSAAIIATTVINPHDQARATDDADDATISSQEVGHALEGVNGGLVRDAVTQETTVETGTASLEVEIPAEPMDGVRLTAGDFSLKIGLPNAAGSQDAAPTADGAVAYPSEGDSANAVIPVRGGVQLLSVIENEDADEHFAYPLTLPADHSLVATADGGARVVDATGTVKAAFEPAWAKDAAGRSIPTHYSISGNTLTQVVEHRGVADISYPVVADPLPVILIVVTAAAAIVVAALALGVATWIVVSWWNNCRSRNMYPELSTRNGFTARCVR</sequence>
<evidence type="ECO:0000313" key="2">
    <source>
        <dbReference type="EMBL" id="RWR19958.1"/>
    </source>
</evidence>
<organism evidence="2 3">
    <name type="scientific">Microbacterium enclense</name>
    <dbReference type="NCBI Taxonomy" id="993073"/>
    <lineage>
        <taxon>Bacteria</taxon>
        <taxon>Bacillati</taxon>
        <taxon>Actinomycetota</taxon>
        <taxon>Actinomycetes</taxon>
        <taxon>Micrococcales</taxon>
        <taxon>Microbacteriaceae</taxon>
        <taxon>Microbacterium</taxon>
    </lineage>
</organism>
<reference evidence="2 3" key="1">
    <citation type="journal article" date="2018" name="Front. Microbiol.">
        <title>Novel Insights Into Bacterial Dimethylsulfoniopropionate Catabolism in the East China Sea.</title>
        <authorList>
            <person name="Liu J."/>
            <person name="Liu J."/>
            <person name="Zhang S.H."/>
            <person name="Liang J."/>
            <person name="Lin H."/>
            <person name="Song D."/>
            <person name="Yang G.P."/>
            <person name="Todd J.D."/>
            <person name="Zhang X.H."/>
        </authorList>
    </citation>
    <scope>NUCLEOTIDE SEQUENCE [LARGE SCALE GENOMIC DNA]</scope>
    <source>
        <strain evidence="2 3">ZYFD042</strain>
    </source>
</reference>
<name>A0A443JHH5_9MICO</name>
<proteinExistence type="predicted"/>
<evidence type="ECO:0000256" key="1">
    <source>
        <dbReference type="SAM" id="Phobius"/>
    </source>
</evidence>
<dbReference type="Proteomes" id="UP000285970">
    <property type="component" value="Unassembled WGS sequence"/>
</dbReference>
<dbReference type="EMBL" id="RBZY01000019">
    <property type="protein sequence ID" value="RWR19958.1"/>
    <property type="molecule type" value="Genomic_DNA"/>
</dbReference>
<evidence type="ECO:0000313" key="3">
    <source>
        <dbReference type="Proteomes" id="UP000285970"/>
    </source>
</evidence>
<accession>A0A443JHH5</accession>
<feature type="transmembrane region" description="Helical" evidence="1">
    <location>
        <begin position="249"/>
        <end position="278"/>
    </location>
</feature>
<keyword evidence="1" id="KW-0812">Transmembrane</keyword>
<keyword evidence="1" id="KW-0472">Membrane</keyword>